<gene>
    <name evidence="5" type="ORF">GOEFS_018_00700</name>
</gene>
<dbReference type="Pfam" id="PF07804">
    <property type="entry name" value="HipA_C"/>
    <property type="match status" value="1"/>
</dbReference>
<evidence type="ECO:0000256" key="3">
    <source>
        <dbReference type="ARBA" id="ARBA00022777"/>
    </source>
</evidence>
<comment type="caution">
    <text evidence="5">The sequence shown here is derived from an EMBL/GenBank/DDBJ whole genome shotgun (WGS) entry which is preliminary data.</text>
</comment>
<keyword evidence="3" id="KW-0418">Kinase</keyword>
<dbReference type="InterPro" id="IPR052028">
    <property type="entry name" value="HipA_Ser/Thr_kinase"/>
</dbReference>
<dbReference type="eggNOG" id="COG3550">
    <property type="taxonomic scope" value="Bacteria"/>
</dbReference>
<sequence>MSVIHTYVELAGKPVEAGQLYSTVRRGHVVSSYGYNPGYVRRADAYSLDPTLDLSAGTWPVDGELPGAFADSAPDRWGRNLIAAKLRAEAAAVGGPLPQLDERAFLLGVSDATRQGALRFKTDVSGPFRGDSVDIPKLIRLPELLRAADVVARHGPDELAAVKTLLGAGTGSLGGARPKAAVVDGSQLFIAKFPHPGDEWEVIRWEKVALDLAKRAGLNAPDSRLIDVDGSAVLLVKRFDREGDRRVGYISAMTLLRASDGSRHDYLELAETMPEMVVNAATDLRELWRRIAFSIAIHNTDDHLRNHGFLWGTTGWQLSPLFDVNPNPAPGQRMTSVAGGSGPAEEFKYLCEYAPLFDASDQRDSFVADIADAVATWRDIAADNGIGSNEIGRFADTFDGGVELLSSRIPGS</sequence>
<feature type="domain" description="HipA-like C-terminal" evidence="4">
    <location>
        <begin position="172"/>
        <end position="370"/>
    </location>
</feature>
<dbReference type="PANTHER" id="PTHR37419">
    <property type="entry name" value="SERINE/THREONINE-PROTEIN KINASE TOXIN HIPA"/>
    <property type="match status" value="1"/>
</dbReference>
<protein>
    <recommendedName>
        <fullName evidence="4">HipA-like C-terminal domain-containing protein</fullName>
    </recommendedName>
</protein>
<evidence type="ECO:0000313" key="5">
    <source>
        <dbReference type="EMBL" id="GAB17038.1"/>
    </source>
</evidence>
<evidence type="ECO:0000313" key="6">
    <source>
        <dbReference type="Proteomes" id="UP000035034"/>
    </source>
</evidence>
<dbReference type="RefSeq" id="WP_007316376.1">
    <property type="nucleotide sequence ID" value="NZ_BAEH01000018.1"/>
</dbReference>
<accession>H0QW37</accession>
<proteinExistence type="inferred from homology"/>
<dbReference type="GO" id="GO:0004674">
    <property type="term" value="F:protein serine/threonine kinase activity"/>
    <property type="evidence" value="ECO:0007669"/>
    <property type="project" value="TreeGrafter"/>
</dbReference>
<dbReference type="AlphaFoldDB" id="H0QW37"/>
<evidence type="ECO:0000256" key="1">
    <source>
        <dbReference type="ARBA" id="ARBA00010164"/>
    </source>
</evidence>
<keyword evidence="2" id="KW-0808">Transferase</keyword>
<dbReference type="EMBL" id="BAEH01000018">
    <property type="protein sequence ID" value="GAB17038.1"/>
    <property type="molecule type" value="Genomic_DNA"/>
</dbReference>
<name>H0QW37_9ACTN</name>
<dbReference type="GO" id="GO:0005829">
    <property type="term" value="C:cytosol"/>
    <property type="evidence" value="ECO:0007669"/>
    <property type="project" value="TreeGrafter"/>
</dbReference>
<dbReference type="Proteomes" id="UP000035034">
    <property type="component" value="Unassembled WGS sequence"/>
</dbReference>
<keyword evidence="6" id="KW-1185">Reference proteome</keyword>
<evidence type="ECO:0000256" key="2">
    <source>
        <dbReference type="ARBA" id="ARBA00022679"/>
    </source>
</evidence>
<comment type="similarity">
    <text evidence="1">Belongs to the HipA Ser/Thr kinase family.</text>
</comment>
<dbReference type="STRING" id="1077974.GOEFS_018_00700"/>
<evidence type="ECO:0000259" key="4">
    <source>
        <dbReference type="Pfam" id="PF07804"/>
    </source>
</evidence>
<dbReference type="InterPro" id="IPR012893">
    <property type="entry name" value="HipA-like_C"/>
</dbReference>
<reference evidence="5 6" key="1">
    <citation type="submission" date="2011-12" db="EMBL/GenBank/DDBJ databases">
        <title>Whole genome shotgun sequence of Gordonia effusa NBRC 100432.</title>
        <authorList>
            <person name="Yoshida I."/>
            <person name="Takarada H."/>
            <person name="Hosoyama A."/>
            <person name="Tsuchikane K."/>
            <person name="Katsumata H."/>
            <person name="Yamazaki S."/>
            <person name="Fujita N."/>
        </authorList>
    </citation>
    <scope>NUCLEOTIDE SEQUENCE [LARGE SCALE GENOMIC DNA]</scope>
    <source>
        <strain evidence="5 6">NBRC 100432</strain>
    </source>
</reference>
<organism evidence="5 6">
    <name type="scientific">Gordonia effusa NBRC 100432</name>
    <dbReference type="NCBI Taxonomy" id="1077974"/>
    <lineage>
        <taxon>Bacteria</taxon>
        <taxon>Bacillati</taxon>
        <taxon>Actinomycetota</taxon>
        <taxon>Actinomycetes</taxon>
        <taxon>Mycobacteriales</taxon>
        <taxon>Gordoniaceae</taxon>
        <taxon>Gordonia</taxon>
    </lineage>
</organism>
<dbReference type="OrthoDB" id="3182374at2"/>
<dbReference type="PANTHER" id="PTHR37419:SF8">
    <property type="entry name" value="TOXIN YJJJ"/>
    <property type="match status" value="1"/>
</dbReference>